<evidence type="ECO:0000313" key="3">
    <source>
        <dbReference type="Proteomes" id="UP001298593"/>
    </source>
</evidence>
<gene>
    <name evidence="2" type="ORF">KV113_00340</name>
</gene>
<dbReference type="RefSeq" id="WP_224973245.1">
    <property type="nucleotide sequence ID" value="NZ_JAYJJU010000001.1"/>
</dbReference>
<dbReference type="InterPro" id="IPR029045">
    <property type="entry name" value="ClpP/crotonase-like_dom_sf"/>
</dbReference>
<comment type="similarity">
    <text evidence="1">Belongs to the enoyl-CoA hydratase/isomerase family.</text>
</comment>
<dbReference type="Gene3D" id="3.90.226.10">
    <property type="entry name" value="2-enoyl-CoA Hydratase, Chain A, domain 1"/>
    <property type="match status" value="1"/>
</dbReference>
<dbReference type="SUPFAM" id="SSF52096">
    <property type="entry name" value="ClpP/crotonase"/>
    <property type="match status" value="1"/>
</dbReference>
<dbReference type="Gene3D" id="1.10.12.10">
    <property type="entry name" value="Lyase 2-enoyl-coa Hydratase, Chain A, domain 2"/>
    <property type="match status" value="1"/>
</dbReference>
<organism evidence="2 3">
    <name type="scientific">[Mycobacterium] nativiensis</name>
    <dbReference type="NCBI Taxonomy" id="2855503"/>
    <lineage>
        <taxon>Bacteria</taxon>
        <taxon>Bacillati</taxon>
        <taxon>Actinomycetota</taxon>
        <taxon>Actinomycetes</taxon>
        <taxon>Mycobacteriales</taxon>
        <taxon>Mycobacteriaceae</taxon>
        <taxon>Mycolicibacter</taxon>
    </lineage>
</organism>
<dbReference type="EMBL" id="JAYJJU010000001">
    <property type="protein sequence ID" value="MEB3029991.1"/>
    <property type="molecule type" value="Genomic_DNA"/>
</dbReference>
<comment type="caution">
    <text evidence="2">The sequence shown here is derived from an EMBL/GenBank/DDBJ whole genome shotgun (WGS) entry which is preliminary data.</text>
</comment>
<sequence>MDTTVADSPASGSGSAAEGSVTVLRDGALLRLTLDRPDRRNALSPPMTATLVEALTAAASDDTLRAVHIGGTGDDFCAGADWVATNAGDRRPRTGDLVRRIPQAAHRVIELLHTIALPVVCSVRGRAVGLGCNLALVADFTVAATDAVFWEPFLARGFSPDSGSTWLLPRLVGLARARRMLLLGEKVDGARAEQWGLIHQAVPPSEVDSATEELLRRLADGPTVAIGLTKQALHYGQAATLPQAMTQELFNLELSCRTADFKEGLAAFGQRRPPEFTGR</sequence>
<keyword evidence="3" id="KW-1185">Reference proteome</keyword>
<dbReference type="InterPro" id="IPR001753">
    <property type="entry name" value="Enoyl-CoA_hydra/iso"/>
</dbReference>
<proteinExistence type="inferred from homology"/>
<dbReference type="PANTHER" id="PTHR43459:SF1">
    <property type="entry name" value="EG:BACN32G11.4 PROTEIN"/>
    <property type="match status" value="1"/>
</dbReference>
<dbReference type="Pfam" id="PF00378">
    <property type="entry name" value="ECH_1"/>
    <property type="match status" value="1"/>
</dbReference>
<name>A0ABU5XR96_9MYCO</name>
<evidence type="ECO:0000313" key="2">
    <source>
        <dbReference type="EMBL" id="MEB3029991.1"/>
    </source>
</evidence>
<evidence type="ECO:0000256" key="1">
    <source>
        <dbReference type="ARBA" id="ARBA00005254"/>
    </source>
</evidence>
<protein>
    <submittedName>
        <fullName evidence="2">Enoyl-CoA hydratase-related protein</fullName>
    </submittedName>
</protein>
<dbReference type="InterPro" id="IPR014748">
    <property type="entry name" value="Enoyl-CoA_hydra_C"/>
</dbReference>
<reference evidence="2 3" key="1">
    <citation type="submission" date="2023-12" db="EMBL/GenBank/DDBJ databases">
        <title>Description of new species of Mycobacterium terrae complex isolated from sewage at the Sao Paulo Zoological Park Foundation in Brazil.</title>
        <authorList>
            <person name="Romagnoli C.L."/>
            <person name="Conceicao E.C."/>
            <person name="Machado E."/>
            <person name="Barreto L.B.P.F."/>
            <person name="Sharma A."/>
            <person name="Silva N.M."/>
            <person name="Marques L.E."/>
            <person name="Juliana M.A."/>
            <person name="Lourenco M.C.S."/>
            <person name="Digiampietri L.A."/>
            <person name="Suffys P.N."/>
            <person name="Viana-Niero C."/>
        </authorList>
    </citation>
    <scope>NUCLEOTIDE SEQUENCE [LARGE SCALE GENOMIC DNA]</scope>
    <source>
        <strain evidence="2 3">MYC340</strain>
    </source>
</reference>
<dbReference type="Proteomes" id="UP001298593">
    <property type="component" value="Unassembled WGS sequence"/>
</dbReference>
<accession>A0ABU5XR96</accession>
<dbReference type="CDD" id="cd06558">
    <property type="entry name" value="crotonase-like"/>
    <property type="match status" value="1"/>
</dbReference>
<dbReference type="PANTHER" id="PTHR43459">
    <property type="entry name" value="ENOYL-COA HYDRATASE"/>
    <property type="match status" value="1"/>
</dbReference>